<accession>A0A168FPZ1</accession>
<dbReference type="Pfam" id="PF07173">
    <property type="entry name" value="GRDP-like"/>
    <property type="match status" value="1"/>
</dbReference>
<dbReference type="PANTHER" id="PTHR34365:SF7">
    <property type="entry name" value="GLYCINE-RICH DOMAIN-CONTAINING PROTEIN 1"/>
    <property type="match status" value="1"/>
</dbReference>
<feature type="region of interest" description="Disordered" evidence="1">
    <location>
        <begin position="1"/>
        <end position="49"/>
    </location>
</feature>
<evidence type="ECO:0000313" key="2">
    <source>
        <dbReference type="EMBL" id="OAA75473.1"/>
    </source>
</evidence>
<proteinExistence type="predicted"/>
<dbReference type="PANTHER" id="PTHR34365">
    <property type="entry name" value="ENOLASE (DUF1399)"/>
    <property type="match status" value="1"/>
</dbReference>
<dbReference type="AlphaFoldDB" id="A0A168FPZ1"/>
<dbReference type="STRING" id="1081108.A0A168FPZ1"/>
<protein>
    <recommendedName>
        <fullName evidence="4">Alpha-ketoglutarate-dependent sulfonate dioxygenase</fullName>
    </recommendedName>
</protein>
<feature type="compositionally biased region" description="Polar residues" evidence="1">
    <location>
        <begin position="21"/>
        <end position="34"/>
    </location>
</feature>
<name>A0A168FPZ1_CORDF</name>
<evidence type="ECO:0000256" key="1">
    <source>
        <dbReference type="SAM" id="MobiDB-lite"/>
    </source>
</evidence>
<keyword evidence="3" id="KW-1185">Reference proteome</keyword>
<gene>
    <name evidence="2" type="ORF">LEL_07461</name>
</gene>
<evidence type="ECO:0008006" key="4">
    <source>
        <dbReference type="Google" id="ProtNLM"/>
    </source>
</evidence>
<dbReference type="Proteomes" id="UP000076881">
    <property type="component" value="Unassembled WGS sequence"/>
</dbReference>
<dbReference type="InterPro" id="IPR009836">
    <property type="entry name" value="GRDP-like"/>
</dbReference>
<sequence length="805" mass="88113">MGSADDKPAVSGATLNVAAPRSSNDSLQDEQVPSYQAVADQPQEPPAPLPEIILDEDAILLQSKDTNNMNYGFDVTESRCLAHLKLLHAIHTMKEDVGYSDGLWGIWDSLVTDSKGSFLDSSGVFSDNEKAKMTDDEERKMMLSKLREKRWAIFVARAVDRYEAWWNAQEIMMLTEEDMTVKDGDNYMRFPSTNRKFNWQASTMPPLDVLMVMHTHMLNPRAFLEDTMRYGLSSFWASGMPWELINTAIADNFTYNASSDTQAAWVAKTGRSWQNQDDPPTKTLKCPYCPVRYEAPWTTCGKDDSGGSYRSNDLIGEGYGDGKFSFVCMSCGQHNYKELLSVSKFLHDTALLLNNSVPMPGTILNPQQGRPERDVVRSTADNFPRTFPNRMIRKALRIKIMELIQPGGGHPHPTMDTIKFLIEEVTKDNGAIRSIDNAPAHRRNYGMQRNSRLSTRKMMSRYWENFSPFALDLCGAVMRQGIFVEKMVNLDWLHSPSAKSTMQRLIKKYQRFLFIMAGYPGQVIVPTLDVDLAWHTHQLHPQSYYQHTVRKMRKFIDHDDKIDEGELGEAFAFTTKKYQEFYGEVYSECTCWYCETVRSSLVSSISSLLKTKDHKVSEKFHSSGAAKLCPPDNSAHVSAHNAVRFAGIASAVDQAKRARHAQKVEEEYQKARKRAAKRGRELPPKDEYYNHWGYAYYAYGPWMYPIWFTGGMYYGADPCYVGAGAACAAGTCGSAAIAAGACGGAGGCSNGAGGCGTGGCSNGACGGGGGGCGGGGAACGGGGGGGGCGGGGGGGGCGGGGGGGC</sequence>
<evidence type="ECO:0000313" key="3">
    <source>
        <dbReference type="Proteomes" id="UP000076881"/>
    </source>
</evidence>
<reference evidence="2 3" key="1">
    <citation type="journal article" date="2016" name="Genome Biol. Evol.">
        <title>Divergent and convergent evolution of fungal pathogenicity.</title>
        <authorList>
            <person name="Shang Y."/>
            <person name="Xiao G."/>
            <person name="Zheng P."/>
            <person name="Cen K."/>
            <person name="Zhan S."/>
            <person name="Wang C."/>
        </authorList>
    </citation>
    <scope>NUCLEOTIDE SEQUENCE [LARGE SCALE GENOMIC DNA]</scope>
    <source>
        <strain evidence="2 3">RCEF 1005</strain>
    </source>
</reference>
<dbReference type="OrthoDB" id="2684236at2759"/>
<comment type="caution">
    <text evidence="2">The sequence shown here is derived from an EMBL/GenBank/DDBJ whole genome shotgun (WGS) entry which is preliminary data.</text>
</comment>
<organism evidence="2 3">
    <name type="scientific">Akanthomyces lecanii RCEF 1005</name>
    <dbReference type="NCBI Taxonomy" id="1081108"/>
    <lineage>
        <taxon>Eukaryota</taxon>
        <taxon>Fungi</taxon>
        <taxon>Dikarya</taxon>
        <taxon>Ascomycota</taxon>
        <taxon>Pezizomycotina</taxon>
        <taxon>Sordariomycetes</taxon>
        <taxon>Hypocreomycetidae</taxon>
        <taxon>Hypocreales</taxon>
        <taxon>Cordycipitaceae</taxon>
        <taxon>Akanthomyces</taxon>
        <taxon>Cordyceps confragosa</taxon>
    </lineage>
</organism>
<dbReference type="EMBL" id="AZHF01000005">
    <property type="protein sequence ID" value="OAA75473.1"/>
    <property type="molecule type" value="Genomic_DNA"/>
</dbReference>